<reference evidence="1 2" key="1">
    <citation type="submission" date="2024-09" db="EMBL/GenBank/DDBJ databases">
        <authorList>
            <consortium name="All-Russian atlas of soil microorganisms"/>
            <consortium name="as a basis for the search for new antimicrobial producers and enzymes with unique properties"/>
            <person name="Sokolova E.A."/>
            <person name="Voronina E.N."/>
        </authorList>
    </citation>
    <scope>NUCLEOTIDE SEQUENCE [LARGE SCALE GENOMIC DNA]</scope>
    <source>
        <strain evidence="1 2">AF-22b-331.1</strain>
    </source>
</reference>
<organism evidence="1 2">
    <name type="scientific">Stenotrophomonas nematodicola</name>
    <dbReference type="NCBI Taxonomy" id="2656746"/>
    <lineage>
        <taxon>Bacteria</taxon>
        <taxon>Pseudomonadati</taxon>
        <taxon>Pseudomonadota</taxon>
        <taxon>Gammaproteobacteria</taxon>
        <taxon>Lysobacterales</taxon>
        <taxon>Lysobacteraceae</taxon>
        <taxon>Stenotrophomonas</taxon>
    </lineage>
</organism>
<dbReference type="EMBL" id="JBHGCJ010000013">
    <property type="protein sequence ID" value="MFG6110649.1"/>
    <property type="molecule type" value="Genomic_DNA"/>
</dbReference>
<keyword evidence="2" id="KW-1185">Reference proteome</keyword>
<dbReference type="RefSeq" id="WP_394164198.1">
    <property type="nucleotide sequence ID" value="NZ_JBHGCJ010000013.1"/>
</dbReference>
<evidence type="ECO:0000313" key="2">
    <source>
        <dbReference type="Proteomes" id="UP001605261"/>
    </source>
</evidence>
<gene>
    <name evidence="1" type="ORF">ACEU0G_000527</name>
</gene>
<proteinExistence type="predicted"/>
<dbReference type="PANTHER" id="PTHR36154">
    <property type="entry name" value="DNA-BINDING TRANSCRIPTIONAL ACTIVATOR ALPA"/>
    <property type="match status" value="1"/>
</dbReference>
<name>A0ABW7D110_9GAMM</name>
<evidence type="ECO:0000313" key="1">
    <source>
        <dbReference type="EMBL" id="MFG6110649.1"/>
    </source>
</evidence>
<dbReference type="PANTHER" id="PTHR36154:SF1">
    <property type="entry name" value="DNA-BINDING TRANSCRIPTIONAL ACTIVATOR ALPA"/>
    <property type="match status" value="1"/>
</dbReference>
<comment type="caution">
    <text evidence="1">The sequence shown here is derived from an EMBL/GenBank/DDBJ whole genome shotgun (WGS) entry which is preliminary data.</text>
</comment>
<dbReference type="InterPro" id="IPR052931">
    <property type="entry name" value="Prophage_regulatory_activator"/>
</dbReference>
<accession>A0ABW7D110</accession>
<protein>
    <submittedName>
        <fullName evidence="1">Helix-turn-helix transcriptional regulator</fullName>
    </submittedName>
</protein>
<dbReference type="Pfam" id="PF05930">
    <property type="entry name" value="Phage_AlpA"/>
    <property type="match status" value="1"/>
</dbReference>
<dbReference type="Proteomes" id="UP001605261">
    <property type="component" value="Unassembled WGS sequence"/>
</dbReference>
<sequence length="77" mass="8877">MDKPSPPTLRMLRRAEVQARLGIAKSTLYAYLDERSPSYLPEFPKPVRLGSTIAFLEHELDSFVIGLMQAREVMRER</sequence>
<dbReference type="InterPro" id="IPR010260">
    <property type="entry name" value="AlpA"/>
</dbReference>